<dbReference type="EMBL" id="DMAI01000140">
    <property type="protein sequence ID" value="HAE47559.1"/>
    <property type="molecule type" value="Genomic_DNA"/>
</dbReference>
<evidence type="ECO:0000256" key="4">
    <source>
        <dbReference type="SAM" id="SignalP"/>
    </source>
</evidence>
<name>A0A3B9IK16_9PROT</name>
<dbReference type="Pfam" id="PF03480">
    <property type="entry name" value="DctP"/>
    <property type="match status" value="1"/>
</dbReference>
<feature type="binding site" evidence="3">
    <location>
        <position position="245"/>
    </location>
    <ligand>
        <name>substrate</name>
    </ligand>
</feature>
<dbReference type="GO" id="GO:0031317">
    <property type="term" value="C:tripartite ATP-independent periplasmic transporter complex"/>
    <property type="evidence" value="ECO:0007669"/>
    <property type="project" value="InterPro"/>
</dbReference>
<dbReference type="NCBIfam" id="NF037995">
    <property type="entry name" value="TRAP_S1"/>
    <property type="match status" value="1"/>
</dbReference>
<keyword evidence="3" id="KW-0479">Metal-binding</keyword>
<keyword evidence="1 4" id="KW-0732">Signal</keyword>
<evidence type="ECO:0000256" key="3">
    <source>
        <dbReference type="PIRSR" id="PIRSR039026-2"/>
    </source>
</evidence>
<proteinExistence type="predicted"/>
<dbReference type="InterPro" id="IPR038404">
    <property type="entry name" value="TRAP_DctP_sf"/>
</dbReference>
<evidence type="ECO:0000313" key="5">
    <source>
        <dbReference type="EMBL" id="HAE47559.1"/>
    </source>
</evidence>
<evidence type="ECO:0000313" key="6">
    <source>
        <dbReference type="Proteomes" id="UP000257706"/>
    </source>
</evidence>
<feature type="binding site" evidence="3">
    <location>
        <position position="220"/>
    </location>
    <ligand>
        <name>Na(+)</name>
        <dbReference type="ChEBI" id="CHEBI:29101"/>
    </ligand>
</feature>
<dbReference type="GO" id="GO:0046872">
    <property type="term" value="F:metal ion binding"/>
    <property type="evidence" value="ECO:0007669"/>
    <property type="project" value="UniProtKB-KW"/>
</dbReference>
<evidence type="ECO:0000256" key="2">
    <source>
        <dbReference type="PIRSR" id="PIRSR039026-1"/>
    </source>
</evidence>
<dbReference type="InterPro" id="IPR018389">
    <property type="entry name" value="DctP_fam"/>
</dbReference>
<dbReference type="Gene3D" id="3.40.190.170">
    <property type="entry name" value="Bacterial extracellular solute-binding protein, family 7"/>
    <property type="match status" value="1"/>
</dbReference>
<comment type="caution">
    <text evidence="5">The sequence shown here is derived from an EMBL/GenBank/DDBJ whole genome shotgun (WGS) entry which is preliminary data.</text>
</comment>
<dbReference type="Proteomes" id="UP000257706">
    <property type="component" value="Unassembled WGS sequence"/>
</dbReference>
<dbReference type="PANTHER" id="PTHR33376:SF5">
    <property type="entry name" value="EXTRACYTOPLASMIC SOLUTE RECEPTOR PROTEIN"/>
    <property type="match status" value="1"/>
</dbReference>
<feature type="signal peptide" evidence="4">
    <location>
        <begin position="1"/>
        <end position="34"/>
    </location>
</feature>
<dbReference type="Gene3D" id="3.40.190.10">
    <property type="entry name" value="Periplasmic binding protein-like II"/>
    <property type="match status" value="1"/>
</dbReference>
<dbReference type="PIRSF" id="PIRSF039026">
    <property type="entry name" value="SiaP"/>
    <property type="match status" value="1"/>
</dbReference>
<dbReference type="AlphaFoldDB" id="A0A3B9IK16"/>
<feature type="binding site" evidence="2">
    <location>
        <position position="181"/>
    </location>
    <ligand>
        <name>substrate</name>
    </ligand>
</feature>
<sequence length="376" mass="40442">MPSITISGMARVAGLSAGLTFSAGLALATGTALAADATMRMTTTWTSGINLMEGDKKFVEIANAITGDALKIEFFEGGTLVPPTQVFDAVQSNTVQASADWPGYWAGKNSAFGLLGSYPMLFTAADYILWTKQWGGFEAFQEAYGQFGMVYLPYAVVSMESGLRGRKPIPTLAEMDGKRIRMSGRAQGEILKRLGAAQTQIAGGEVYQALERGVVDAAEFSGPGVDWGMGLQEVSKYWMTPGWHQPGSMSGVMINKKFWDGLPEEVQAKLKIAADATLSWSIAYYEHDAVEAVRKFKEAGTEVVQLPAEDVAKLQEISNQALVDEACANPLFAKIAASQVEYMADYAEWRGMAGDFAMGRNLSKLPDVAKLKSCAG</sequence>
<protein>
    <submittedName>
        <fullName evidence="5">ABC transporter substrate-binding protein</fullName>
    </submittedName>
</protein>
<reference evidence="5 6" key="1">
    <citation type="journal article" date="2018" name="Nat. Biotechnol.">
        <title>A standardized bacterial taxonomy based on genome phylogeny substantially revises the tree of life.</title>
        <authorList>
            <person name="Parks D.H."/>
            <person name="Chuvochina M."/>
            <person name="Waite D.W."/>
            <person name="Rinke C."/>
            <person name="Skarshewski A."/>
            <person name="Chaumeil P.A."/>
            <person name="Hugenholtz P."/>
        </authorList>
    </citation>
    <scope>NUCLEOTIDE SEQUENCE [LARGE SCALE GENOMIC DNA]</scope>
    <source>
        <strain evidence="5">UBA8739</strain>
    </source>
</reference>
<feature type="binding site" evidence="2">
    <location>
        <position position="160"/>
    </location>
    <ligand>
        <name>substrate</name>
    </ligand>
</feature>
<accession>A0A3B9IK16</accession>
<dbReference type="GO" id="GO:0055085">
    <property type="term" value="P:transmembrane transport"/>
    <property type="evidence" value="ECO:0007669"/>
    <property type="project" value="InterPro"/>
</dbReference>
<evidence type="ECO:0000256" key="1">
    <source>
        <dbReference type="ARBA" id="ARBA00022729"/>
    </source>
</evidence>
<feature type="binding site" evidence="3">
    <location>
        <position position="219"/>
    </location>
    <ligand>
        <name>substrate</name>
    </ligand>
</feature>
<organism evidence="5 6">
    <name type="scientific">Tistrella mobilis</name>
    <dbReference type="NCBI Taxonomy" id="171437"/>
    <lineage>
        <taxon>Bacteria</taxon>
        <taxon>Pseudomonadati</taxon>
        <taxon>Pseudomonadota</taxon>
        <taxon>Alphaproteobacteria</taxon>
        <taxon>Geminicoccales</taxon>
        <taxon>Geminicoccaceae</taxon>
        <taxon>Tistrella</taxon>
    </lineage>
</organism>
<dbReference type="InterPro" id="IPR026289">
    <property type="entry name" value="SBP_TakP-like"/>
</dbReference>
<gene>
    <name evidence="5" type="ORF">DCK97_09085</name>
</gene>
<dbReference type="PANTHER" id="PTHR33376">
    <property type="match status" value="1"/>
</dbReference>
<feature type="chain" id="PRO_5017686977" evidence="4">
    <location>
        <begin position="35"/>
        <end position="376"/>
    </location>
</feature>